<dbReference type="Pfam" id="PF04542">
    <property type="entry name" value="Sigma70_r2"/>
    <property type="match status" value="1"/>
</dbReference>
<dbReference type="AlphaFoldDB" id="A0A1F5CA44"/>
<evidence type="ECO:0000256" key="6">
    <source>
        <dbReference type="RuleBase" id="RU000716"/>
    </source>
</evidence>
<dbReference type="Pfam" id="PF08281">
    <property type="entry name" value="Sigma70_r4_2"/>
    <property type="match status" value="1"/>
</dbReference>
<dbReference type="InterPro" id="IPR013249">
    <property type="entry name" value="RNA_pol_sigma70_r4_t2"/>
</dbReference>
<evidence type="ECO:0000256" key="5">
    <source>
        <dbReference type="ARBA" id="ARBA00023163"/>
    </source>
</evidence>
<organism evidence="9 10">
    <name type="scientific">Candidatus Azambacteria bacterium RIFCSPLOWO2_02_FULL_44_14</name>
    <dbReference type="NCBI Taxonomy" id="1797306"/>
    <lineage>
        <taxon>Bacteria</taxon>
        <taxon>Candidatus Azamiibacteriota</taxon>
    </lineage>
</organism>
<keyword evidence="2 6" id="KW-0805">Transcription regulation</keyword>
<evidence type="ECO:0000259" key="7">
    <source>
        <dbReference type="Pfam" id="PF04542"/>
    </source>
</evidence>
<evidence type="ECO:0000256" key="1">
    <source>
        <dbReference type="ARBA" id="ARBA00010641"/>
    </source>
</evidence>
<dbReference type="SUPFAM" id="SSF88946">
    <property type="entry name" value="Sigma2 domain of RNA polymerase sigma factors"/>
    <property type="match status" value="1"/>
</dbReference>
<dbReference type="PANTHER" id="PTHR43133">
    <property type="entry name" value="RNA POLYMERASE ECF-TYPE SIGMA FACTO"/>
    <property type="match status" value="1"/>
</dbReference>
<dbReference type="InterPro" id="IPR013325">
    <property type="entry name" value="RNA_pol_sigma_r2"/>
</dbReference>
<dbReference type="NCBIfam" id="TIGR02937">
    <property type="entry name" value="sigma70-ECF"/>
    <property type="match status" value="1"/>
</dbReference>
<feature type="domain" description="RNA polymerase sigma-70 region 2" evidence="7">
    <location>
        <begin position="23"/>
        <end position="89"/>
    </location>
</feature>
<feature type="domain" description="RNA polymerase sigma factor 70 region 4 type 2" evidence="8">
    <location>
        <begin position="127"/>
        <end position="176"/>
    </location>
</feature>
<dbReference type="InterPro" id="IPR000838">
    <property type="entry name" value="RNA_pol_sigma70_ECF_CS"/>
</dbReference>
<evidence type="ECO:0000256" key="4">
    <source>
        <dbReference type="ARBA" id="ARBA00023125"/>
    </source>
</evidence>
<proteinExistence type="inferred from homology"/>
<dbReference type="EMBL" id="MEYV01000019">
    <property type="protein sequence ID" value="OGD39724.1"/>
    <property type="molecule type" value="Genomic_DNA"/>
</dbReference>
<comment type="caution">
    <text evidence="9">The sequence shown here is derived from an EMBL/GenBank/DDBJ whole genome shotgun (WGS) entry which is preliminary data.</text>
</comment>
<comment type="similarity">
    <text evidence="1 6">Belongs to the sigma-70 factor family. ECF subfamily.</text>
</comment>
<dbReference type="PROSITE" id="PS01063">
    <property type="entry name" value="SIGMA70_ECF"/>
    <property type="match status" value="1"/>
</dbReference>
<name>A0A1F5CA44_9BACT</name>
<evidence type="ECO:0000259" key="8">
    <source>
        <dbReference type="Pfam" id="PF08281"/>
    </source>
</evidence>
<dbReference type="GO" id="GO:0006352">
    <property type="term" value="P:DNA-templated transcription initiation"/>
    <property type="evidence" value="ECO:0007669"/>
    <property type="project" value="InterPro"/>
</dbReference>
<dbReference type="InterPro" id="IPR014284">
    <property type="entry name" value="RNA_pol_sigma-70_dom"/>
</dbReference>
<dbReference type="GO" id="GO:0003677">
    <property type="term" value="F:DNA binding"/>
    <property type="evidence" value="ECO:0007669"/>
    <property type="project" value="UniProtKB-KW"/>
</dbReference>
<evidence type="ECO:0000256" key="2">
    <source>
        <dbReference type="ARBA" id="ARBA00023015"/>
    </source>
</evidence>
<dbReference type="InterPro" id="IPR007627">
    <property type="entry name" value="RNA_pol_sigma70_r2"/>
</dbReference>
<sequence length="185" mass="21423">MDKSDQQLVADYIQGDEASLELLIRGYLKPIYSFTYRYVGNAQDAEDVTQEVFVKVWKHLEKFDQSKSFKTWIFSIAKNTAIDFLKKKKVIPFSDFDTEDGGNIIADTFADTAKSLQEIFERKETAQILESAMAELSPKYRMILSLRCNSDFNFKEIAETLGEPINTVKSRYRRAIIMLKNLFNK</sequence>
<dbReference type="PANTHER" id="PTHR43133:SF8">
    <property type="entry name" value="RNA POLYMERASE SIGMA FACTOR HI_1459-RELATED"/>
    <property type="match status" value="1"/>
</dbReference>
<dbReference type="Gene3D" id="1.10.10.10">
    <property type="entry name" value="Winged helix-like DNA-binding domain superfamily/Winged helix DNA-binding domain"/>
    <property type="match status" value="1"/>
</dbReference>
<gene>
    <name evidence="9" type="ORF">A3I30_00635</name>
</gene>
<reference evidence="9 10" key="1">
    <citation type="journal article" date="2016" name="Nat. Commun.">
        <title>Thousands of microbial genomes shed light on interconnected biogeochemical processes in an aquifer system.</title>
        <authorList>
            <person name="Anantharaman K."/>
            <person name="Brown C.T."/>
            <person name="Hug L.A."/>
            <person name="Sharon I."/>
            <person name="Castelle C.J."/>
            <person name="Probst A.J."/>
            <person name="Thomas B.C."/>
            <person name="Singh A."/>
            <person name="Wilkins M.J."/>
            <person name="Karaoz U."/>
            <person name="Brodie E.L."/>
            <person name="Williams K.H."/>
            <person name="Hubbard S.S."/>
            <person name="Banfield J.F."/>
        </authorList>
    </citation>
    <scope>NUCLEOTIDE SEQUENCE [LARGE SCALE GENOMIC DNA]</scope>
</reference>
<dbReference type="InterPro" id="IPR013324">
    <property type="entry name" value="RNA_pol_sigma_r3/r4-like"/>
</dbReference>
<dbReference type="Proteomes" id="UP000177197">
    <property type="component" value="Unassembled WGS sequence"/>
</dbReference>
<keyword evidence="4 6" id="KW-0238">DNA-binding</keyword>
<keyword evidence="3 6" id="KW-0731">Sigma factor</keyword>
<dbReference type="SUPFAM" id="SSF88659">
    <property type="entry name" value="Sigma3 and sigma4 domains of RNA polymerase sigma factors"/>
    <property type="match status" value="1"/>
</dbReference>
<protein>
    <recommendedName>
        <fullName evidence="6">RNA polymerase sigma factor</fullName>
    </recommendedName>
</protein>
<evidence type="ECO:0000256" key="3">
    <source>
        <dbReference type="ARBA" id="ARBA00023082"/>
    </source>
</evidence>
<dbReference type="GO" id="GO:0016987">
    <property type="term" value="F:sigma factor activity"/>
    <property type="evidence" value="ECO:0007669"/>
    <property type="project" value="UniProtKB-KW"/>
</dbReference>
<dbReference type="Gene3D" id="1.10.1740.10">
    <property type="match status" value="1"/>
</dbReference>
<dbReference type="CDD" id="cd06171">
    <property type="entry name" value="Sigma70_r4"/>
    <property type="match status" value="1"/>
</dbReference>
<evidence type="ECO:0000313" key="9">
    <source>
        <dbReference type="EMBL" id="OGD39724.1"/>
    </source>
</evidence>
<accession>A0A1F5CA44</accession>
<keyword evidence="5 6" id="KW-0804">Transcription</keyword>
<dbReference type="InterPro" id="IPR036388">
    <property type="entry name" value="WH-like_DNA-bd_sf"/>
</dbReference>
<evidence type="ECO:0000313" key="10">
    <source>
        <dbReference type="Proteomes" id="UP000177197"/>
    </source>
</evidence>
<dbReference type="InterPro" id="IPR039425">
    <property type="entry name" value="RNA_pol_sigma-70-like"/>
</dbReference>